<dbReference type="OrthoDB" id="9790037at2"/>
<dbReference type="Proteomes" id="UP000318741">
    <property type="component" value="Chromosome"/>
</dbReference>
<dbReference type="Pfam" id="PF13365">
    <property type="entry name" value="Trypsin_2"/>
    <property type="match status" value="1"/>
</dbReference>
<name>A0A517PAG8_9PLAN</name>
<keyword evidence="1" id="KW-0677">Repeat</keyword>
<dbReference type="AlphaFoldDB" id="A0A517PAG8"/>
<organism evidence="6 7">
    <name type="scientific">Alienimonas californiensis</name>
    <dbReference type="NCBI Taxonomy" id="2527989"/>
    <lineage>
        <taxon>Bacteria</taxon>
        <taxon>Pseudomonadati</taxon>
        <taxon>Planctomycetota</taxon>
        <taxon>Planctomycetia</taxon>
        <taxon>Planctomycetales</taxon>
        <taxon>Planctomycetaceae</taxon>
        <taxon>Alienimonas</taxon>
    </lineage>
</organism>
<evidence type="ECO:0000313" key="6">
    <source>
        <dbReference type="EMBL" id="QDT16365.1"/>
    </source>
</evidence>
<dbReference type="EMBL" id="CP036265">
    <property type="protein sequence ID" value="QDT16365.1"/>
    <property type="molecule type" value="Genomic_DNA"/>
</dbReference>
<evidence type="ECO:0000256" key="5">
    <source>
        <dbReference type="SAM" id="SignalP"/>
    </source>
</evidence>
<dbReference type="SUPFAM" id="SSF48452">
    <property type="entry name" value="TPR-like"/>
    <property type="match status" value="1"/>
</dbReference>
<evidence type="ECO:0000256" key="3">
    <source>
        <dbReference type="PROSITE-ProRule" id="PRU00339"/>
    </source>
</evidence>
<dbReference type="PROSITE" id="PS50005">
    <property type="entry name" value="TPR"/>
    <property type="match status" value="5"/>
</dbReference>
<dbReference type="GO" id="GO:0006508">
    <property type="term" value="P:proteolysis"/>
    <property type="evidence" value="ECO:0007669"/>
    <property type="project" value="UniProtKB-KW"/>
</dbReference>
<feature type="repeat" description="TPR" evidence="3">
    <location>
        <begin position="383"/>
        <end position="416"/>
    </location>
</feature>
<keyword evidence="2 3" id="KW-0802">TPR repeat</keyword>
<feature type="compositionally biased region" description="Polar residues" evidence="4">
    <location>
        <begin position="684"/>
        <end position="703"/>
    </location>
</feature>
<dbReference type="SUPFAM" id="SSF50494">
    <property type="entry name" value="Trypsin-like serine proteases"/>
    <property type="match status" value="1"/>
</dbReference>
<feature type="repeat" description="TPR" evidence="3">
    <location>
        <begin position="519"/>
        <end position="552"/>
    </location>
</feature>
<dbReference type="InterPro" id="IPR011990">
    <property type="entry name" value="TPR-like_helical_dom_sf"/>
</dbReference>
<accession>A0A517PAG8</accession>
<proteinExistence type="predicted"/>
<keyword evidence="6" id="KW-0378">Hydrolase</keyword>
<dbReference type="RefSeq" id="WP_145359198.1">
    <property type="nucleotide sequence ID" value="NZ_CP036265.1"/>
</dbReference>
<evidence type="ECO:0000256" key="1">
    <source>
        <dbReference type="ARBA" id="ARBA00022737"/>
    </source>
</evidence>
<dbReference type="InterPro" id="IPR050498">
    <property type="entry name" value="Ycf3"/>
</dbReference>
<dbReference type="InterPro" id="IPR019734">
    <property type="entry name" value="TPR_rpt"/>
</dbReference>
<feature type="signal peptide" evidence="5">
    <location>
        <begin position="1"/>
        <end position="37"/>
    </location>
</feature>
<dbReference type="InterPro" id="IPR043504">
    <property type="entry name" value="Peptidase_S1_PA_chymotrypsin"/>
</dbReference>
<feature type="repeat" description="TPR" evidence="3">
    <location>
        <begin position="417"/>
        <end position="450"/>
    </location>
</feature>
<evidence type="ECO:0000256" key="4">
    <source>
        <dbReference type="SAM" id="MobiDB-lite"/>
    </source>
</evidence>
<evidence type="ECO:0000313" key="7">
    <source>
        <dbReference type="Proteomes" id="UP000318741"/>
    </source>
</evidence>
<keyword evidence="5" id="KW-0732">Signal</keyword>
<evidence type="ECO:0000256" key="2">
    <source>
        <dbReference type="ARBA" id="ARBA00022803"/>
    </source>
</evidence>
<feature type="region of interest" description="Disordered" evidence="4">
    <location>
        <begin position="684"/>
        <end position="704"/>
    </location>
</feature>
<reference evidence="6 7" key="1">
    <citation type="submission" date="2019-02" db="EMBL/GenBank/DDBJ databases">
        <title>Deep-cultivation of Planctomycetes and their phenomic and genomic characterization uncovers novel biology.</title>
        <authorList>
            <person name="Wiegand S."/>
            <person name="Jogler M."/>
            <person name="Boedeker C."/>
            <person name="Pinto D."/>
            <person name="Vollmers J."/>
            <person name="Rivas-Marin E."/>
            <person name="Kohn T."/>
            <person name="Peeters S.H."/>
            <person name="Heuer A."/>
            <person name="Rast P."/>
            <person name="Oberbeckmann S."/>
            <person name="Bunk B."/>
            <person name="Jeske O."/>
            <person name="Meyerdierks A."/>
            <person name="Storesund J.E."/>
            <person name="Kallscheuer N."/>
            <person name="Luecker S."/>
            <person name="Lage O.M."/>
            <person name="Pohl T."/>
            <person name="Merkel B.J."/>
            <person name="Hornburger P."/>
            <person name="Mueller R.-W."/>
            <person name="Bruemmer F."/>
            <person name="Labrenz M."/>
            <person name="Spormann A.M."/>
            <person name="Op den Camp H."/>
            <person name="Overmann J."/>
            <person name="Amann R."/>
            <person name="Jetten M.S.M."/>
            <person name="Mascher T."/>
            <person name="Medema M.H."/>
            <person name="Devos D.P."/>
            <person name="Kaster A.-K."/>
            <person name="Ovreas L."/>
            <person name="Rohde M."/>
            <person name="Galperin M.Y."/>
            <person name="Jogler C."/>
        </authorList>
    </citation>
    <scope>NUCLEOTIDE SEQUENCE [LARGE SCALE GENOMIC DNA]</scope>
    <source>
        <strain evidence="6 7">CA12</strain>
    </source>
</reference>
<protein>
    <submittedName>
        <fullName evidence="6">Serine protease HhoA</fullName>
    </submittedName>
</protein>
<dbReference type="PANTHER" id="PTHR44858">
    <property type="entry name" value="TETRATRICOPEPTIDE REPEAT PROTEIN 6"/>
    <property type="match status" value="1"/>
</dbReference>
<gene>
    <name evidence="6" type="primary">hhoA_2</name>
    <name evidence="6" type="ORF">CA12_24660</name>
</gene>
<dbReference type="InterPro" id="IPR001940">
    <property type="entry name" value="Peptidase_S1C"/>
</dbReference>
<feature type="repeat" description="TPR" evidence="3">
    <location>
        <begin position="553"/>
        <end position="586"/>
    </location>
</feature>
<dbReference type="Gene3D" id="2.40.10.10">
    <property type="entry name" value="Trypsin-like serine proteases"/>
    <property type="match status" value="2"/>
</dbReference>
<dbReference type="GO" id="GO:0004252">
    <property type="term" value="F:serine-type endopeptidase activity"/>
    <property type="evidence" value="ECO:0007669"/>
    <property type="project" value="InterPro"/>
</dbReference>
<dbReference type="Pfam" id="PF14559">
    <property type="entry name" value="TPR_19"/>
    <property type="match status" value="1"/>
</dbReference>
<dbReference type="KEGG" id="acaf:CA12_24660"/>
<dbReference type="PRINTS" id="PR00834">
    <property type="entry name" value="PROTEASES2C"/>
</dbReference>
<feature type="repeat" description="TPR" evidence="3">
    <location>
        <begin position="315"/>
        <end position="348"/>
    </location>
</feature>
<keyword evidence="7" id="KW-1185">Reference proteome</keyword>
<dbReference type="InterPro" id="IPR009003">
    <property type="entry name" value="Peptidase_S1_PA"/>
</dbReference>
<keyword evidence="6" id="KW-0645">Protease</keyword>
<sequence precursor="true">MSRSAAPPRRHAVRPPWFPLAATVAALLCVMPSVSSAGPPSVIIEEPGGASTAPPVIVDTAPSTAVPATPQRADGSRTMAPSEVYRHVLKSVVLIINEKTDSEGNRSVGFGTGWVMDVSRGLIVTNQHVVGSSNEVRLIFPLMQGDRLLTALEVYGLSADGLTFDDDTPRGEVLHSENDRDLALIRALPRPDGRRLPDGAQALTLADRQVWPGERVHTIAGWPRGSESLWIYGTGTVRQVSQRTLASGAKTTVMESDALINQGNSGGAVVDDSGEVVAVVEGFSTDARGLSLFVGLDAVRSYLDGALPLIDPQSAEDRVALAKSHMEAGRYDRGILTMNEAIALEPTNAGYIAVRGLMFAFNSDFDTAKLDLDEANRLAPNDPLVQGNLGQFYLLFGDLDQAVESLTRAIRNDPTNAEYYGFRGLARKQAEAYDKAVSDLSRAIHFAPNDVNLLMRRGEAHRLNGDYDAAIADHRAAVEKLPASPEPLDALGQDLYAAGRHREAAETFIQAVVKEPTEGMYHFRLGDALQETGDWARGLKPLEKAIELMPNHAPSRYYAGLSHHNLGDDRAAVQRYREALQLDDSDPYLRYNLGISLRALGQEDEAREQFALAGQANADLADPNGEAALAGNDGGNMAAGDGAAAGANFRRIGNVKELAGTWKADFTYNGEIRVQDTTTIQASGAMTSDRTVSSTDPSNSYVERTNESGRILVDGDQVLIGEQGKPFTRHNYKYSGDEFHIEYKELGGTVIWYRQ</sequence>
<dbReference type="Gene3D" id="1.25.40.10">
    <property type="entry name" value="Tetratricopeptide repeat domain"/>
    <property type="match status" value="2"/>
</dbReference>
<dbReference type="SMART" id="SM00028">
    <property type="entry name" value="TPR"/>
    <property type="match status" value="9"/>
</dbReference>
<dbReference type="PANTHER" id="PTHR44858:SF1">
    <property type="entry name" value="UDP-N-ACETYLGLUCOSAMINE--PEPTIDE N-ACETYLGLUCOSAMINYLTRANSFERASE SPINDLY-RELATED"/>
    <property type="match status" value="1"/>
</dbReference>
<dbReference type="Pfam" id="PF13432">
    <property type="entry name" value="TPR_16"/>
    <property type="match status" value="2"/>
</dbReference>
<feature type="chain" id="PRO_5021869587" evidence="5">
    <location>
        <begin position="38"/>
        <end position="755"/>
    </location>
</feature>